<evidence type="ECO:0000313" key="1">
    <source>
        <dbReference type="EMBL" id="TIA53798.1"/>
    </source>
</evidence>
<dbReference type="EMBL" id="QZBU01001217">
    <property type="protein sequence ID" value="TIA53798.1"/>
    <property type="molecule type" value="Genomic_DNA"/>
</dbReference>
<dbReference type="Proteomes" id="UP000304947">
    <property type="component" value="Unassembled WGS sequence"/>
</dbReference>
<organism evidence="1 2">
    <name type="scientific">Aureobasidium pullulans</name>
    <name type="common">Black yeast</name>
    <name type="synonym">Pullularia pullulans</name>
    <dbReference type="NCBI Taxonomy" id="5580"/>
    <lineage>
        <taxon>Eukaryota</taxon>
        <taxon>Fungi</taxon>
        <taxon>Dikarya</taxon>
        <taxon>Ascomycota</taxon>
        <taxon>Pezizomycotina</taxon>
        <taxon>Dothideomycetes</taxon>
        <taxon>Dothideomycetidae</taxon>
        <taxon>Dothideales</taxon>
        <taxon>Saccotheciaceae</taxon>
        <taxon>Aureobasidium</taxon>
    </lineage>
</organism>
<reference evidence="1 2" key="1">
    <citation type="submission" date="2018-10" db="EMBL/GenBank/DDBJ databases">
        <title>Fifty Aureobasidium pullulans genomes reveal a recombining polyextremotolerant generalist.</title>
        <authorList>
            <person name="Gostincar C."/>
            <person name="Turk M."/>
            <person name="Zajc J."/>
            <person name="Gunde-Cimerman N."/>
        </authorList>
    </citation>
    <scope>NUCLEOTIDE SEQUENCE [LARGE SCALE GENOMIC DNA]</scope>
    <source>
        <strain evidence="1 2">EXF-3380</strain>
    </source>
</reference>
<feature type="non-terminal residue" evidence="1">
    <location>
        <position position="68"/>
    </location>
</feature>
<sequence length="68" mass="7747">MPQTRPYRASGERLRQRLVNDFGYSGWGGYVGPVAVEAPHHTSPRETPEDWRSTDFVDPGLTEFIKKV</sequence>
<name>A0A4T0CZ81_AURPU</name>
<evidence type="ECO:0000313" key="2">
    <source>
        <dbReference type="Proteomes" id="UP000304947"/>
    </source>
</evidence>
<dbReference type="AlphaFoldDB" id="A0A4T0CZ81"/>
<comment type="caution">
    <text evidence="1">The sequence shown here is derived from an EMBL/GenBank/DDBJ whole genome shotgun (WGS) entry which is preliminary data.</text>
</comment>
<gene>
    <name evidence="1" type="ORF">D6C83_04325</name>
</gene>
<proteinExistence type="predicted"/>
<protein>
    <submittedName>
        <fullName evidence="1">Uncharacterized protein</fullName>
    </submittedName>
</protein>
<accession>A0A4T0CZ81</accession>